<evidence type="ECO:0000313" key="3">
    <source>
        <dbReference type="Proteomes" id="UP000765509"/>
    </source>
</evidence>
<dbReference type="InterPro" id="IPR041577">
    <property type="entry name" value="RT_RNaseH_2"/>
</dbReference>
<dbReference type="SUPFAM" id="SSF56672">
    <property type="entry name" value="DNA/RNA polymerases"/>
    <property type="match status" value="1"/>
</dbReference>
<dbReference type="Proteomes" id="UP000765509">
    <property type="component" value="Unassembled WGS sequence"/>
</dbReference>
<gene>
    <name evidence="2" type="ORF">O181_054374</name>
</gene>
<keyword evidence="3" id="KW-1185">Reference proteome</keyword>
<dbReference type="Pfam" id="PF17919">
    <property type="entry name" value="RT_RNaseH_2"/>
    <property type="match status" value="1"/>
</dbReference>
<evidence type="ECO:0000259" key="1">
    <source>
        <dbReference type="Pfam" id="PF17919"/>
    </source>
</evidence>
<proteinExistence type="predicted"/>
<protein>
    <recommendedName>
        <fullName evidence="1">Reverse transcriptase/retrotransposon-derived protein RNase H-like domain-containing protein</fullName>
    </recommendedName>
</protein>
<dbReference type="InterPro" id="IPR043502">
    <property type="entry name" value="DNA/RNA_pol_sf"/>
</dbReference>
<reference evidence="2" key="1">
    <citation type="submission" date="2021-03" db="EMBL/GenBank/DDBJ databases">
        <title>Draft genome sequence of rust myrtle Austropuccinia psidii MF-1, a brazilian biotype.</title>
        <authorList>
            <person name="Quecine M.C."/>
            <person name="Pachon D.M.R."/>
            <person name="Bonatelli M.L."/>
            <person name="Correr F.H."/>
            <person name="Franceschini L.M."/>
            <person name="Leite T.F."/>
            <person name="Margarido G.R.A."/>
            <person name="Almeida C.A."/>
            <person name="Ferrarezi J.A."/>
            <person name="Labate C.A."/>
        </authorList>
    </citation>
    <scope>NUCLEOTIDE SEQUENCE</scope>
    <source>
        <strain evidence="2">MF-1</strain>
    </source>
</reference>
<dbReference type="EMBL" id="AVOT02024150">
    <property type="protein sequence ID" value="MBW0514659.1"/>
    <property type="molecule type" value="Genomic_DNA"/>
</dbReference>
<comment type="caution">
    <text evidence="2">The sequence shown here is derived from an EMBL/GenBank/DDBJ whole genome shotgun (WGS) entry which is preliminary data.</text>
</comment>
<name>A0A9Q3HTL9_9BASI</name>
<accession>A0A9Q3HTL9</accession>
<dbReference type="OrthoDB" id="2287420at2759"/>
<dbReference type="AlphaFoldDB" id="A0A9Q3HTL9"/>
<evidence type="ECO:0000313" key="2">
    <source>
        <dbReference type="EMBL" id="MBW0514659.1"/>
    </source>
</evidence>
<organism evidence="2 3">
    <name type="scientific">Austropuccinia psidii MF-1</name>
    <dbReference type="NCBI Taxonomy" id="1389203"/>
    <lineage>
        <taxon>Eukaryota</taxon>
        <taxon>Fungi</taxon>
        <taxon>Dikarya</taxon>
        <taxon>Basidiomycota</taxon>
        <taxon>Pucciniomycotina</taxon>
        <taxon>Pucciniomycetes</taxon>
        <taxon>Pucciniales</taxon>
        <taxon>Sphaerophragmiaceae</taxon>
        <taxon>Austropuccinia</taxon>
    </lineage>
</organism>
<sequence length="89" mass="10355">MLYEADITQKRIQAYEKIKYSLINAPFLFIPDWKLPFKLYIDEFGKGLGAALHQAQTVNEELYEDPVCLISRQIKPTEARYGTSQMKLL</sequence>
<feature type="domain" description="Reverse transcriptase/retrotransposon-derived protein RNase H-like" evidence="1">
    <location>
        <begin position="8"/>
        <end position="89"/>
    </location>
</feature>